<dbReference type="InterPro" id="IPR014710">
    <property type="entry name" value="RmlC-like_jellyroll"/>
</dbReference>
<dbReference type="SUPFAM" id="SSF51206">
    <property type="entry name" value="cAMP-binding domain-like"/>
    <property type="match status" value="1"/>
</dbReference>
<gene>
    <name evidence="3" type="ORF">PFNF135_02755</name>
</gene>
<dbReference type="InterPro" id="IPR045095">
    <property type="entry name" value="ACDP"/>
</dbReference>
<evidence type="ECO:0000256" key="2">
    <source>
        <dbReference type="SAM" id="MobiDB-lite"/>
    </source>
</evidence>
<dbReference type="InterPro" id="IPR046342">
    <property type="entry name" value="CBS_dom_sf"/>
</dbReference>
<feature type="region of interest" description="Disordered" evidence="2">
    <location>
        <begin position="247"/>
        <end position="271"/>
    </location>
</feature>
<evidence type="ECO:0008006" key="5">
    <source>
        <dbReference type="Google" id="ProtNLM"/>
    </source>
</evidence>
<dbReference type="EMBL" id="KI926046">
    <property type="protein sequence ID" value="ETW42861.1"/>
    <property type="molecule type" value="Genomic_DNA"/>
</dbReference>
<protein>
    <recommendedName>
        <fullName evidence="5">Cyclic nucleotide-binding domain-containing protein</fullName>
    </recommendedName>
</protein>
<evidence type="ECO:0000313" key="4">
    <source>
        <dbReference type="Proteomes" id="UP000019114"/>
    </source>
</evidence>
<organism evidence="3 4">
    <name type="scientific">Plasmodium falciparum NF135/5.C10</name>
    <dbReference type="NCBI Taxonomy" id="1036726"/>
    <lineage>
        <taxon>Eukaryota</taxon>
        <taxon>Sar</taxon>
        <taxon>Alveolata</taxon>
        <taxon>Apicomplexa</taxon>
        <taxon>Aconoidasida</taxon>
        <taxon>Haemosporida</taxon>
        <taxon>Plasmodiidae</taxon>
        <taxon>Plasmodium</taxon>
        <taxon>Plasmodium (Laverania)</taxon>
    </lineage>
</organism>
<dbReference type="Gene3D" id="3.10.580.10">
    <property type="entry name" value="CBS-domain"/>
    <property type="match status" value="1"/>
</dbReference>
<dbReference type="Proteomes" id="UP000019114">
    <property type="component" value="Unassembled WGS sequence"/>
</dbReference>
<evidence type="ECO:0000313" key="3">
    <source>
        <dbReference type="EMBL" id="ETW42861.1"/>
    </source>
</evidence>
<feature type="coiled-coil region" evidence="1">
    <location>
        <begin position="388"/>
        <end position="415"/>
    </location>
</feature>
<reference evidence="3 4" key="1">
    <citation type="submission" date="2013-02" db="EMBL/GenBank/DDBJ databases">
        <title>The Genome Annotation of Plasmodium falciparum NF135/5.C10.</title>
        <authorList>
            <consortium name="The Broad Institute Genome Sequencing Platform"/>
            <consortium name="The Broad Institute Genome Sequencing Center for Infectious Disease"/>
            <person name="Neafsey D."/>
            <person name="Hoffman S."/>
            <person name="Volkman S."/>
            <person name="Rosenthal P."/>
            <person name="Walker B."/>
            <person name="Young S.K."/>
            <person name="Zeng Q."/>
            <person name="Gargeya S."/>
            <person name="Fitzgerald M."/>
            <person name="Haas B."/>
            <person name="Abouelleil A."/>
            <person name="Allen A.W."/>
            <person name="Alvarado L."/>
            <person name="Arachchi H.M."/>
            <person name="Berlin A.M."/>
            <person name="Chapman S.B."/>
            <person name="Gainer-Dewar J."/>
            <person name="Goldberg J."/>
            <person name="Griggs A."/>
            <person name="Gujja S."/>
            <person name="Hansen M."/>
            <person name="Howarth C."/>
            <person name="Imamovic A."/>
            <person name="Ireland A."/>
            <person name="Larimer J."/>
            <person name="McCowan C."/>
            <person name="Murphy C."/>
            <person name="Pearson M."/>
            <person name="Poon T.W."/>
            <person name="Priest M."/>
            <person name="Roberts A."/>
            <person name="Saif S."/>
            <person name="Shea T."/>
            <person name="Sisk P."/>
            <person name="Sykes S."/>
            <person name="Wortman J."/>
            <person name="Nusbaum C."/>
            <person name="Birren B."/>
        </authorList>
    </citation>
    <scope>NUCLEOTIDE SEQUENCE [LARGE SCALE GENOMIC DNA]</scope>
    <source>
        <strain evidence="3 4">NF135/5.C10</strain>
    </source>
</reference>
<dbReference type="GO" id="GO:0010960">
    <property type="term" value="P:magnesium ion homeostasis"/>
    <property type="evidence" value="ECO:0007669"/>
    <property type="project" value="InterPro"/>
</dbReference>
<keyword evidence="1" id="KW-0175">Coiled coil</keyword>
<sequence length="507" mass="59497">MNNKHNYVLNNHKQPGKDIYSSDNIKSDKTINIKNIKTYDKKDPTIQKTKSKTKTNTNTNTKTKWQFSQSIMIKENLNKEKNMKEIYKDIKNFISINEHKSIEIPLKYILKHIGRYIYGVDYNDSILSLLNFFKSASNHMVVVRKVIYNDNEDPKYAHIGIITLEDVIEILLQEEISDEFDFKKIKTGSSIPSNFVWKNSDDSKKKMKSKIRRRNHKVVFDEDNVKMIEGLDVHASQNKISLTTTINNNNNNNNINNNNDDGGGGNSCDNNKIQRSTDVTKLGISPSHKDVLQRAQTILKYKKDIMNFLKESIYFKYIDPQLLNQYIQRKKIKTLYKGEILLKDNTFLNYAIILIKGKVKNLSSCQSQNIIQDKCFIGLEALGPSNIIELFNQTIEKRNSLIKNIEEEEEKKKKRRRFTFSRTRLTLKSFRKKETILKKKKTIATKKIPNQVTKSNTHVIKKNINILFRKWYTQHVYYNKNEYVAETTCEYMMIPKSDYMDMIIDFI</sequence>
<reference evidence="3 4" key="2">
    <citation type="submission" date="2013-02" db="EMBL/GenBank/DDBJ databases">
        <title>The Genome Sequence of Plasmodium falciparum NF135/5.C10.</title>
        <authorList>
            <consortium name="The Broad Institute Genome Sequencing Platform"/>
            <consortium name="The Broad Institute Genome Sequencing Center for Infectious Disease"/>
            <person name="Neafsey D."/>
            <person name="Cheeseman I."/>
            <person name="Volkman S."/>
            <person name="Adams J."/>
            <person name="Walker B."/>
            <person name="Young S.K."/>
            <person name="Zeng Q."/>
            <person name="Gargeya S."/>
            <person name="Fitzgerald M."/>
            <person name="Haas B."/>
            <person name="Abouelleil A."/>
            <person name="Alvarado L."/>
            <person name="Arachchi H.M."/>
            <person name="Berlin A.M."/>
            <person name="Chapman S.B."/>
            <person name="Dewar J."/>
            <person name="Goldberg J."/>
            <person name="Griggs A."/>
            <person name="Gujja S."/>
            <person name="Hansen M."/>
            <person name="Howarth C."/>
            <person name="Imamovic A."/>
            <person name="Larimer J."/>
            <person name="McCowan C."/>
            <person name="Murphy C."/>
            <person name="Neiman D."/>
            <person name="Pearson M."/>
            <person name="Priest M."/>
            <person name="Roberts A."/>
            <person name="Saif S."/>
            <person name="Shea T."/>
            <person name="Sisk P."/>
            <person name="Sykes S."/>
            <person name="Wortman J."/>
            <person name="Nusbaum C."/>
            <person name="Birren B."/>
        </authorList>
    </citation>
    <scope>NUCLEOTIDE SEQUENCE [LARGE SCALE GENOMIC DNA]</scope>
    <source>
        <strain evidence="3 4">NF135/5.C10</strain>
    </source>
</reference>
<feature type="region of interest" description="Disordered" evidence="2">
    <location>
        <begin position="1"/>
        <end position="24"/>
    </location>
</feature>
<dbReference type="InterPro" id="IPR018490">
    <property type="entry name" value="cNMP-bd_dom_sf"/>
</dbReference>
<evidence type="ECO:0000256" key="1">
    <source>
        <dbReference type="SAM" id="Coils"/>
    </source>
</evidence>
<feature type="compositionally biased region" description="Polar residues" evidence="2">
    <location>
        <begin position="1"/>
        <end position="13"/>
    </location>
</feature>
<accession>W4IGQ8</accession>
<dbReference type="PANTHER" id="PTHR12064">
    <property type="entry name" value="METAL TRANSPORTER CNNM"/>
    <property type="match status" value="1"/>
</dbReference>
<proteinExistence type="predicted"/>
<dbReference type="AlphaFoldDB" id="W4IGQ8"/>
<dbReference type="PANTHER" id="PTHR12064:SF94">
    <property type="entry name" value="UNEXTENDED PROTEIN"/>
    <property type="match status" value="1"/>
</dbReference>
<feature type="compositionally biased region" description="Low complexity" evidence="2">
    <location>
        <begin position="247"/>
        <end position="260"/>
    </location>
</feature>
<name>W4IGQ8_PLAFA</name>
<dbReference type="Gene3D" id="2.60.120.10">
    <property type="entry name" value="Jelly Rolls"/>
    <property type="match status" value="1"/>
</dbReference>